<dbReference type="AlphaFoldDB" id="A0A559JR64"/>
<keyword evidence="2" id="KW-1133">Transmembrane helix</keyword>
<keyword evidence="2" id="KW-0472">Membrane</keyword>
<dbReference type="NCBIfam" id="TIGR01409">
    <property type="entry name" value="TAT_signal_seq"/>
    <property type="match status" value="1"/>
</dbReference>
<dbReference type="InterPro" id="IPR027056">
    <property type="entry name" value="Gluconate_2DH_su3"/>
</dbReference>
<dbReference type="Pfam" id="PF13618">
    <property type="entry name" value="Gluconate_2-dh3"/>
    <property type="match status" value="1"/>
</dbReference>
<proteinExistence type="predicted"/>
<evidence type="ECO:0000313" key="3">
    <source>
        <dbReference type="EMBL" id="TVY02369.1"/>
    </source>
</evidence>
<gene>
    <name evidence="3" type="ORF">FPZ45_05810</name>
</gene>
<keyword evidence="2" id="KW-0812">Transmembrane</keyword>
<evidence type="ECO:0000256" key="2">
    <source>
        <dbReference type="SAM" id="Phobius"/>
    </source>
</evidence>
<accession>A0A559JR64</accession>
<protein>
    <submittedName>
        <fullName evidence="3">Gluconate 2-dehydrogenase subunit 3 family protein</fullName>
    </submittedName>
</protein>
<dbReference type="InterPro" id="IPR019546">
    <property type="entry name" value="TAT_signal_bac_arc"/>
</dbReference>
<dbReference type="Proteomes" id="UP000316330">
    <property type="component" value="Unassembled WGS sequence"/>
</dbReference>
<keyword evidence="4" id="KW-1185">Reference proteome</keyword>
<name>A0A559JR64_9BACL</name>
<reference evidence="3 4" key="1">
    <citation type="submission" date="2019-07" db="EMBL/GenBank/DDBJ databases">
        <authorList>
            <person name="Kim J."/>
        </authorList>
    </citation>
    <scope>NUCLEOTIDE SEQUENCE [LARGE SCALE GENOMIC DNA]</scope>
    <source>
        <strain evidence="3 4">G13</strain>
    </source>
</reference>
<dbReference type="EMBL" id="VNJJ01000003">
    <property type="protein sequence ID" value="TVY02369.1"/>
    <property type="molecule type" value="Genomic_DNA"/>
</dbReference>
<feature type="transmembrane region" description="Helical" evidence="2">
    <location>
        <begin position="26"/>
        <end position="47"/>
    </location>
</feature>
<feature type="compositionally biased region" description="Polar residues" evidence="1">
    <location>
        <begin position="10"/>
        <end position="19"/>
    </location>
</feature>
<evidence type="ECO:0000313" key="4">
    <source>
        <dbReference type="Proteomes" id="UP000316330"/>
    </source>
</evidence>
<evidence type="ECO:0000256" key="1">
    <source>
        <dbReference type="SAM" id="MobiDB-lite"/>
    </source>
</evidence>
<feature type="region of interest" description="Disordered" evidence="1">
    <location>
        <begin position="1"/>
        <end position="23"/>
    </location>
</feature>
<sequence length="268" mass="30029">MREEERKSSMAKQPSQQPQDESRRKFLKYSGTAIGGVVVGGVIGGIIGSNMKGGQKEPAAPPSETNTPAVPADRDYNQALMFFSQDQFLTTEAATERIFPQDDLGPGAKELGVAFFIDHQMAGGYGFNSRDYMSPPFYKAEASQGYQLTFKRRELLALGLDALNEYSNEKYKKTYAKMTPEEQDSVLTAFEKDEVNLKGVPASTFFTMLQNLTMEGVYSDPLYGGNKNMEGWRMRNYPGNQMSYTDQIDKEEFIKMEPLSLHDHLQLG</sequence>
<comment type="caution">
    <text evidence="3">The sequence shown here is derived from an EMBL/GenBank/DDBJ whole genome shotgun (WGS) entry which is preliminary data.</text>
</comment>
<dbReference type="OrthoDB" id="8400810at2"/>
<feature type="region of interest" description="Disordered" evidence="1">
    <location>
        <begin position="52"/>
        <end position="71"/>
    </location>
</feature>
<organism evidence="3 4">
    <name type="scientific">Cohnella terricola</name>
    <dbReference type="NCBI Taxonomy" id="1289167"/>
    <lineage>
        <taxon>Bacteria</taxon>
        <taxon>Bacillati</taxon>
        <taxon>Bacillota</taxon>
        <taxon>Bacilli</taxon>
        <taxon>Bacillales</taxon>
        <taxon>Paenibacillaceae</taxon>
        <taxon>Cohnella</taxon>
    </lineage>
</organism>